<gene>
    <name evidence="1" type="ORF">GCM10022276_08760</name>
</gene>
<dbReference type="InterPro" id="IPR007709">
    <property type="entry name" value="N-FG_amidohydro"/>
</dbReference>
<dbReference type="Proteomes" id="UP001500827">
    <property type="component" value="Unassembled WGS sequence"/>
</dbReference>
<accession>A0ABP7L2Z7</accession>
<organism evidence="1 2">
    <name type="scientific">Sphingomonas limnosediminicola</name>
    <dbReference type="NCBI Taxonomy" id="940133"/>
    <lineage>
        <taxon>Bacteria</taxon>
        <taxon>Pseudomonadati</taxon>
        <taxon>Pseudomonadota</taxon>
        <taxon>Alphaproteobacteria</taxon>
        <taxon>Sphingomonadales</taxon>
        <taxon>Sphingomonadaceae</taxon>
        <taxon>Sphingomonas</taxon>
    </lineage>
</organism>
<evidence type="ECO:0000313" key="1">
    <source>
        <dbReference type="EMBL" id="GAA3891903.1"/>
    </source>
</evidence>
<dbReference type="Gene3D" id="3.40.630.40">
    <property type="entry name" value="Zn-dependent exopeptidases"/>
    <property type="match status" value="1"/>
</dbReference>
<dbReference type="EMBL" id="BAABBM010000001">
    <property type="protein sequence ID" value="GAA3891903.1"/>
    <property type="molecule type" value="Genomic_DNA"/>
</dbReference>
<sequence>MLGPNYSPNLGRNLTVTLLSLPIVHPPRGELPVLLSVPHSGRDYPDWLVAMAAAGKHSLVALEDPWVDRLVWRAVQQGCGAVIAQTPRAAIDCNRAEDEVDPSVVDGARRERISARARGGLGIVPARTQQHGYLWRRAITQGNLADRIDQAHRPYHDAIDGQINLLLDRFGCVLLLDCHSMPPPPSGIPPVVFGDCRGRTADGSLSREALAIANRCGFAAGLNDPFAGGYVIERHARPAHGVHALQIELDRRCYLDHALRSPGPGFDEAALLIEALAIGLGEALSGRQFATAAE</sequence>
<reference evidence="2" key="1">
    <citation type="journal article" date="2019" name="Int. J. Syst. Evol. Microbiol.">
        <title>The Global Catalogue of Microorganisms (GCM) 10K type strain sequencing project: providing services to taxonomists for standard genome sequencing and annotation.</title>
        <authorList>
            <consortium name="The Broad Institute Genomics Platform"/>
            <consortium name="The Broad Institute Genome Sequencing Center for Infectious Disease"/>
            <person name="Wu L."/>
            <person name="Ma J."/>
        </authorList>
    </citation>
    <scope>NUCLEOTIDE SEQUENCE [LARGE SCALE GENOMIC DNA]</scope>
    <source>
        <strain evidence="2">JCM 17543</strain>
    </source>
</reference>
<dbReference type="Pfam" id="PF05013">
    <property type="entry name" value="FGase"/>
    <property type="match status" value="1"/>
</dbReference>
<protein>
    <submittedName>
        <fullName evidence="1">N-formylglutamate amidohydrolase</fullName>
    </submittedName>
</protein>
<proteinExistence type="predicted"/>
<dbReference type="SUPFAM" id="SSF53187">
    <property type="entry name" value="Zn-dependent exopeptidases"/>
    <property type="match status" value="1"/>
</dbReference>
<keyword evidence="2" id="KW-1185">Reference proteome</keyword>
<evidence type="ECO:0000313" key="2">
    <source>
        <dbReference type="Proteomes" id="UP001500827"/>
    </source>
</evidence>
<name>A0ABP7L2Z7_9SPHN</name>
<comment type="caution">
    <text evidence="1">The sequence shown here is derived from an EMBL/GenBank/DDBJ whole genome shotgun (WGS) entry which is preliminary data.</text>
</comment>